<sequence length="528" mass="59580">MDTIFNLAVAAFVVYATYIVISLWGRNPDDAARVLSVPLLVFPKAGQLHKTPLTILQILRNRGRIVRVVNILRPTNSVVFIADPHALRELYLGKNWERFPRANSTHPSQKYSRILVDGVSVQNGEEWKMGRLFHARTFAATAVRGYLPILESNLHELMQKLEFLGEQGSFELDLKPVFRRYAFDIVSRLVFGEDICSQREGSEGEKSFNAWDNALQTWGTLQFLYSVTGSDTLIWLTGLRDRFEASLAPLKRVVRQAMDRVRVRRQDRFSIYDNIEQSSKKPEWLCEPENELKQLLTFIIAGHDPVTSVLSFALCELATRPDIQRRLRAETDTSCGVNGVLALEKLEGCKVRAFVQNLAPPPSRKESRSSMQLLNSVIKETLRHYSPAANGIPRVIAGDWTCTWIDDTGIPRHLSLRKGDLVFGAIYATHHLDANWPGTKSSLDTFDPERFLDDPNGGAKLHSFIPFGDGPRRCIGERLALQEIRLAIAALVRKYDFAPAEGFSCDWKGSAPMMPLHVKLRISPVKAT</sequence>
<evidence type="ECO:0000256" key="5">
    <source>
        <dbReference type="PIRSR" id="PIRSR602401-1"/>
    </source>
</evidence>
<evidence type="ECO:0000256" key="3">
    <source>
        <dbReference type="ARBA" id="ARBA00022723"/>
    </source>
</evidence>
<comment type="similarity">
    <text evidence="2 6">Belongs to the cytochrome P450 family.</text>
</comment>
<dbReference type="InterPro" id="IPR001128">
    <property type="entry name" value="Cyt_P450"/>
</dbReference>
<gene>
    <name evidence="8" type="ORF">M427DRAFT_155451</name>
</gene>
<dbReference type="InterPro" id="IPR036396">
    <property type="entry name" value="Cyt_P450_sf"/>
</dbReference>
<dbReference type="InterPro" id="IPR050121">
    <property type="entry name" value="Cytochrome_P450_monoxygenase"/>
</dbReference>
<dbReference type="GO" id="GO:0005506">
    <property type="term" value="F:iron ion binding"/>
    <property type="evidence" value="ECO:0007669"/>
    <property type="project" value="InterPro"/>
</dbReference>
<keyword evidence="4 5" id="KW-0408">Iron</keyword>
<dbReference type="OrthoDB" id="1470350at2759"/>
<dbReference type="PANTHER" id="PTHR24305">
    <property type="entry name" value="CYTOCHROME P450"/>
    <property type="match status" value="1"/>
</dbReference>
<keyword evidence="7" id="KW-1133">Transmembrane helix</keyword>
<dbReference type="OMA" id="NPGVVSM"/>
<evidence type="ECO:0000256" key="6">
    <source>
        <dbReference type="RuleBase" id="RU000461"/>
    </source>
</evidence>
<dbReference type="EMBL" id="KQ965763">
    <property type="protein sequence ID" value="KXS15272.1"/>
    <property type="molecule type" value="Genomic_DNA"/>
</dbReference>
<evidence type="ECO:0000256" key="1">
    <source>
        <dbReference type="ARBA" id="ARBA00001971"/>
    </source>
</evidence>
<dbReference type="GO" id="GO:0004497">
    <property type="term" value="F:monooxygenase activity"/>
    <property type="evidence" value="ECO:0007669"/>
    <property type="project" value="UniProtKB-KW"/>
</dbReference>
<dbReference type="PRINTS" id="PR00463">
    <property type="entry name" value="EP450I"/>
</dbReference>
<keyword evidence="6" id="KW-0560">Oxidoreductase</keyword>
<dbReference type="Gene3D" id="1.10.630.10">
    <property type="entry name" value="Cytochrome P450"/>
    <property type="match status" value="1"/>
</dbReference>
<dbReference type="CDD" id="cd00302">
    <property type="entry name" value="cytochrome_P450"/>
    <property type="match status" value="1"/>
</dbReference>
<dbReference type="Proteomes" id="UP000070544">
    <property type="component" value="Unassembled WGS sequence"/>
</dbReference>
<dbReference type="PRINTS" id="PR00385">
    <property type="entry name" value="P450"/>
</dbReference>
<feature type="binding site" description="axial binding residue" evidence="5">
    <location>
        <position position="474"/>
    </location>
    <ligand>
        <name>heme</name>
        <dbReference type="ChEBI" id="CHEBI:30413"/>
    </ligand>
    <ligandPart>
        <name>Fe</name>
        <dbReference type="ChEBI" id="CHEBI:18248"/>
    </ligandPart>
</feature>
<dbReference type="GO" id="GO:0016705">
    <property type="term" value="F:oxidoreductase activity, acting on paired donors, with incorporation or reduction of molecular oxygen"/>
    <property type="evidence" value="ECO:0007669"/>
    <property type="project" value="InterPro"/>
</dbReference>
<dbReference type="STRING" id="1344416.A0A139AEM5"/>
<evidence type="ECO:0000256" key="2">
    <source>
        <dbReference type="ARBA" id="ARBA00010617"/>
    </source>
</evidence>
<keyword evidence="3 5" id="KW-0479">Metal-binding</keyword>
<evidence type="ECO:0000256" key="7">
    <source>
        <dbReference type="SAM" id="Phobius"/>
    </source>
</evidence>
<feature type="transmembrane region" description="Helical" evidence="7">
    <location>
        <begin position="7"/>
        <end position="25"/>
    </location>
</feature>
<dbReference type="PROSITE" id="PS00086">
    <property type="entry name" value="CYTOCHROME_P450"/>
    <property type="match status" value="1"/>
</dbReference>
<organism evidence="8 9">
    <name type="scientific">Gonapodya prolifera (strain JEL478)</name>
    <name type="common">Monoblepharis prolifera</name>
    <dbReference type="NCBI Taxonomy" id="1344416"/>
    <lineage>
        <taxon>Eukaryota</taxon>
        <taxon>Fungi</taxon>
        <taxon>Fungi incertae sedis</taxon>
        <taxon>Chytridiomycota</taxon>
        <taxon>Chytridiomycota incertae sedis</taxon>
        <taxon>Monoblepharidomycetes</taxon>
        <taxon>Monoblepharidales</taxon>
        <taxon>Gonapodyaceae</taxon>
        <taxon>Gonapodya</taxon>
    </lineage>
</organism>
<name>A0A139AEM5_GONPJ</name>
<evidence type="ECO:0000313" key="8">
    <source>
        <dbReference type="EMBL" id="KXS15272.1"/>
    </source>
</evidence>
<evidence type="ECO:0000256" key="4">
    <source>
        <dbReference type="ARBA" id="ARBA00023004"/>
    </source>
</evidence>
<evidence type="ECO:0000313" key="9">
    <source>
        <dbReference type="Proteomes" id="UP000070544"/>
    </source>
</evidence>
<reference evidence="8 9" key="1">
    <citation type="journal article" date="2015" name="Genome Biol. Evol.">
        <title>Phylogenomic analyses indicate that early fungi evolved digesting cell walls of algal ancestors of land plants.</title>
        <authorList>
            <person name="Chang Y."/>
            <person name="Wang S."/>
            <person name="Sekimoto S."/>
            <person name="Aerts A.L."/>
            <person name="Choi C."/>
            <person name="Clum A."/>
            <person name="LaButti K.M."/>
            <person name="Lindquist E.A."/>
            <person name="Yee Ngan C."/>
            <person name="Ohm R.A."/>
            <person name="Salamov A.A."/>
            <person name="Grigoriev I.V."/>
            <person name="Spatafora J.W."/>
            <person name="Berbee M.L."/>
        </authorList>
    </citation>
    <scope>NUCLEOTIDE SEQUENCE [LARGE SCALE GENOMIC DNA]</scope>
    <source>
        <strain evidence="8 9">JEL478</strain>
    </source>
</reference>
<dbReference type="PANTHER" id="PTHR24305:SF166">
    <property type="entry name" value="CYTOCHROME P450 12A4, MITOCHONDRIAL-RELATED"/>
    <property type="match status" value="1"/>
</dbReference>
<dbReference type="SUPFAM" id="SSF48264">
    <property type="entry name" value="Cytochrome P450"/>
    <property type="match status" value="1"/>
</dbReference>
<keyword evidence="5 6" id="KW-0349">Heme</keyword>
<dbReference type="InterPro" id="IPR002401">
    <property type="entry name" value="Cyt_P450_E_grp-I"/>
</dbReference>
<proteinExistence type="inferred from homology"/>
<keyword evidence="7" id="KW-0812">Transmembrane</keyword>
<accession>A0A139AEM5</accession>
<dbReference type="AlphaFoldDB" id="A0A139AEM5"/>
<keyword evidence="7" id="KW-0472">Membrane</keyword>
<keyword evidence="6" id="KW-0503">Monooxygenase</keyword>
<keyword evidence="9" id="KW-1185">Reference proteome</keyword>
<dbReference type="Pfam" id="PF00067">
    <property type="entry name" value="p450"/>
    <property type="match status" value="1"/>
</dbReference>
<protein>
    <submittedName>
        <fullName evidence="8">Cytochrome P450</fullName>
    </submittedName>
</protein>
<comment type="cofactor">
    <cofactor evidence="1 5">
        <name>heme</name>
        <dbReference type="ChEBI" id="CHEBI:30413"/>
    </cofactor>
</comment>
<dbReference type="GO" id="GO:0020037">
    <property type="term" value="F:heme binding"/>
    <property type="evidence" value="ECO:0007669"/>
    <property type="project" value="InterPro"/>
</dbReference>
<dbReference type="InterPro" id="IPR017972">
    <property type="entry name" value="Cyt_P450_CS"/>
</dbReference>